<dbReference type="OrthoDB" id="9802795at2"/>
<dbReference type="RefSeq" id="WP_052062547.1">
    <property type="nucleotide sequence ID" value="NZ_JRMP02000006.1"/>
</dbReference>
<dbReference type="GO" id="GO:0008855">
    <property type="term" value="F:exodeoxyribonuclease VII activity"/>
    <property type="evidence" value="ECO:0007669"/>
    <property type="project" value="InterPro"/>
</dbReference>
<dbReference type="GO" id="GO:0003676">
    <property type="term" value="F:nucleic acid binding"/>
    <property type="evidence" value="ECO:0007669"/>
    <property type="project" value="InterPro"/>
</dbReference>
<evidence type="ECO:0000313" key="4">
    <source>
        <dbReference type="Proteomes" id="UP000029714"/>
    </source>
</evidence>
<dbReference type="Proteomes" id="UP000477070">
    <property type="component" value="Unassembled WGS sequence"/>
</dbReference>
<dbReference type="Gene3D" id="2.40.50.1010">
    <property type="match status" value="1"/>
</dbReference>
<proteinExistence type="predicted"/>
<reference evidence="3 4" key="1">
    <citation type="journal article" date="2014" name="Genome Announc.">
        <title>Draft genome sequences of eight enterohepatic helicobacter species isolated from both laboratory and wild rodents.</title>
        <authorList>
            <person name="Sheh A."/>
            <person name="Shen Z."/>
            <person name="Fox J.G."/>
        </authorList>
    </citation>
    <scope>NUCLEOTIDE SEQUENCE [LARGE SCALE GENOMIC DNA]</scope>
    <source>
        <strain evidence="3 4">MIT 97-6194</strain>
    </source>
</reference>
<dbReference type="AlphaFoldDB" id="A0A347VP60"/>
<comment type="caution">
    <text evidence="3">The sequence shown here is derived from an EMBL/GenBank/DDBJ whole genome shotgun (WGS) entry which is preliminary data.</text>
</comment>
<protein>
    <submittedName>
        <fullName evidence="3">Exodeoxyribonuclease VII large subunit</fullName>
    </submittedName>
</protein>
<evidence type="ECO:0000313" key="2">
    <source>
        <dbReference type="EMBL" id="MWV70703.1"/>
    </source>
</evidence>
<gene>
    <name evidence="2" type="ORF">DCO61_12100</name>
    <name evidence="3" type="ORF">LS64_005325</name>
</gene>
<keyword evidence="4" id="KW-1185">Reference proteome</keyword>
<dbReference type="CDD" id="cd04489">
    <property type="entry name" value="ExoVII_LU_OBF"/>
    <property type="match status" value="1"/>
</dbReference>
<sequence length="125" mass="14232">MPNYALNSYPNYPLDSINITESNSLKTPKAQKPLQVSEITRQIKSAIESDFPYVEVIGEISGFTLQKTNGHIYFSLKDENSMLSCTFFNFRNKKCPISRELKNGDKIIAKGEIKLYEQRGTFVSL</sequence>
<feature type="domain" description="OB-fold nucleic acid binding" evidence="1">
    <location>
        <begin position="34"/>
        <end position="122"/>
    </location>
</feature>
<dbReference type="PANTHER" id="PTHR30008">
    <property type="entry name" value="EXODEOXYRIBONUCLEASE 7 LARGE SUBUNIT"/>
    <property type="match status" value="1"/>
</dbReference>
<accession>A0A347VP60</accession>
<evidence type="ECO:0000313" key="5">
    <source>
        <dbReference type="Proteomes" id="UP000477070"/>
    </source>
</evidence>
<dbReference type="EMBL" id="QBIU01000002">
    <property type="protein sequence ID" value="MWV70703.1"/>
    <property type="molecule type" value="Genomic_DNA"/>
</dbReference>
<dbReference type="PANTHER" id="PTHR30008:SF0">
    <property type="entry name" value="EXODEOXYRIBONUCLEASE 7 LARGE SUBUNIT"/>
    <property type="match status" value="1"/>
</dbReference>
<evidence type="ECO:0000259" key="1">
    <source>
        <dbReference type="Pfam" id="PF13742"/>
    </source>
</evidence>
<organism evidence="3 4">
    <name type="scientific">Helicobacter saguini</name>
    <dbReference type="NCBI Taxonomy" id="1548018"/>
    <lineage>
        <taxon>Bacteria</taxon>
        <taxon>Pseudomonadati</taxon>
        <taxon>Campylobacterota</taxon>
        <taxon>Epsilonproteobacteria</taxon>
        <taxon>Campylobacterales</taxon>
        <taxon>Helicobacteraceae</taxon>
        <taxon>Helicobacter</taxon>
    </lineage>
</organism>
<reference evidence="2 5" key="4">
    <citation type="submission" date="2019-12" db="EMBL/GenBank/DDBJ databases">
        <title>Multi-Generational Helicobacter saguini Isolates.</title>
        <authorList>
            <person name="Mannion A."/>
            <person name="Shen Z."/>
            <person name="Fox J.G."/>
        </authorList>
    </citation>
    <scope>NUCLEOTIDE SEQUENCE [LARGE SCALE GENOMIC DNA]</scope>
    <source>
        <strain evidence="2">16-048</strain>
        <strain evidence="5">16-048 (F4)</strain>
    </source>
</reference>
<dbReference type="GO" id="GO:0006308">
    <property type="term" value="P:DNA catabolic process"/>
    <property type="evidence" value="ECO:0007669"/>
    <property type="project" value="InterPro"/>
</dbReference>
<reference evidence="3" key="3">
    <citation type="submission" date="2018-04" db="EMBL/GenBank/DDBJ databases">
        <authorList>
            <person name="Sheh A."/>
            <person name="Shen Z."/>
            <person name="Mannion A.J."/>
            <person name="Fox J.G."/>
        </authorList>
    </citation>
    <scope>NUCLEOTIDE SEQUENCE</scope>
    <source>
        <strain evidence="3">MIT 97-6194</strain>
    </source>
</reference>
<reference evidence="3 4" key="2">
    <citation type="journal article" date="2016" name="Infect. Immun.">
        <title>Helicobacter saguini, a Novel Helicobacter Isolated from Cotton-Top Tamarins with Ulcerative Colitis, Has Proinflammatory Properties and Induces Typhlocolitis and Dysplasia in Gnotobiotic IL-10-/- Mice.</title>
        <authorList>
            <person name="Shen Z."/>
            <person name="Mannion A."/>
            <person name="Whary M.T."/>
            <person name="Muthupalani S."/>
            <person name="Sheh A."/>
            <person name="Feng Y."/>
            <person name="Gong G."/>
            <person name="Vandamme P."/>
            <person name="Holcombe H.R."/>
            <person name="Paster B.J."/>
            <person name="Fox J.G."/>
        </authorList>
    </citation>
    <scope>NUCLEOTIDE SEQUENCE [LARGE SCALE GENOMIC DNA]</scope>
    <source>
        <strain evidence="3 4">MIT 97-6194</strain>
    </source>
</reference>
<dbReference type="InterPro" id="IPR025824">
    <property type="entry name" value="OB-fold_nuc-bd_dom"/>
</dbReference>
<name>A0A347VP60_9HELI</name>
<dbReference type="GO" id="GO:0009318">
    <property type="term" value="C:exodeoxyribonuclease VII complex"/>
    <property type="evidence" value="ECO:0007669"/>
    <property type="project" value="InterPro"/>
</dbReference>
<dbReference type="InterPro" id="IPR003753">
    <property type="entry name" value="Exonuc_VII_L"/>
</dbReference>
<dbReference type="EMBL" id="JRMP02000006">
    <property type="protein sequence ID" value="TLD94584.1"/>
    <property type="molecule type" value="Genomic_DNA"/>
</dbReference>
<dbReference type="Proteomes" id="UP000029714">
    <property type="component" value="Unassembled WGS sequence"/>
</dbReference>
<dbReference type="Pfam" id="PF13742">
    <property type="entry name" value="tRNA_anti_2"/>
    <property type="match status" value="1"/>
</dbReference>
<evidence type="ECO:0000313" key="3">
    <source>
        <dbReference type="EMBL" id="TLD94584.1"/>
    </source>
</evidence>